<dbReference type="Proteomes" id="UP001596002">
    <property type="component" value="Unassembled WGS sequence"/>
</dbReference>
<name>A0ABV9Q4P2_9BACL</name>
<evidence type="ECO:0000313" key="2">
    <source>
        <dbReference type="Proteomes" id="UP001596002"/>
    </source>
</evidence>
<keyword evidence="2" id="KW-1185">Reference proteome</keyword>
<sequence length="114" mass="13132">MCVLCGESVMQIHWTDRKIESNGNGSAVVVGQYQRSRQRDRHHRTRVTNKILRYYGLTLEDWTGSKYVLRDKKGRTEIIHDLGALWPAAEKIVGRPLDPLDPLLIGHLLSNQRQ</sequence>
<proteinExistence type="predicted"/>
<gene>
    <name evidence="1" type="ORF">ACFO8Q_19225</name>
</gene>
<accession>A0ABV9Q4P2</accession>
<organism evidence="1 2">
    <name type="scientific">Effusibacillus consociatus</name>
    <dbReference type="NCBI Taxonomy" id="1117041"/>
    <lineage>
        <taxon>Bacteria</taxon>
        <taxon>Bacillati</taxon>
        <taxon>Bacillota</taxon>
        <taxon>Bacilli</taxon>
        <taxon>Bacillales</taxon>
        <taxon>Alicyclobacillaceae</taxon>
        <taxon>Effusibacillus</taxon>
    </lineage>
</organism>
<reference evidence="2" key="1">
    <citation type="journal article" date="2019" name="Int. J. Syst. Evol. Microbiol.">
        <title>The Global Catalogue of Microorganisms (GCM) 10K type strain sequencing project: providing services to taxonomists for standard genome sequencing and annotation.</title>
        <authorList>
            <consortium name="The Broad Institute Genomics Platform"/>
            <consortium name="The Broad Institute Genome Sequencing Center for Infectious Disease"/>
            <person name="Wu L."/>
            <person name="Ma J."/>
        </authorList>
    </citation>
    <scope>NUCLEOTIDE SEQUENCE [LARGE SCALE GENOMIC DNA]</scope>
    <source>
        <strain evidence="2">WYCCWR 12678</strain>
    </source>
</reference>
<dbReference type="EMBL" id="JBHSHC010000132">
    <property type="protein sequence ID" value="MFC4769466.1"/>
    <property type="molecule type" value="Genomic_DNA"/>
</dbReference>
<comment type="caution">
    <text evidence="1">The sequence shown here is derived from an EMBL/GenBank/DDBJ whole genome shotgun (WGS) entry which is preliminary data.</text>
</comment>
<protein>
    <submittedName>
        <fullName evidence="1">Uncharacterized protein</fullName>
    </submittedName>
</protein>
<evidence type="ECO:0000313" key="1">
    <source>
        <dbReference type="EMBL" id="MFC4769466.1"/>
    </source>
</evidence>
<dbReference type="RefSeq" id="WP_380028012.1">
    <property type="nucleotide sequence ID" value="NZ_JBHSHC010000132.1"/>
</dbReference>